<dbReference type="PANTHER" id="PTHR36710">
    <property type="entry name" value="PECTINESTERASE INHIBITOR-LIKE"/>
    <property type="match status" value="1"/>
</dbReference>
<comment type="similarity">
    <text evidence="3">Belongs to the PMEI family.</text>
</comment>
<comment type="caution">
    <text evidence="6">The sequence shown here is derived from an EMBL/GenBank/DDBJ whole genome shotgun (WGS) entry which is preliminary data.</text>
</comment>
<evidence type="ECO:0000256" key="1">
    <source>
        <dbReference type="ARBA" id="ARBA00022729"/>
    </source>
</evidence>
<evidence type="ECO:0000256" key="4">
    <source>
        <dbReference type="SAM" id="SignalP"/>
    </source>
</evidence>
<dbReference type="NCBIfam" id="TIGR01614">
    <property type="entry name" value="PME_inhib"/>
    <property type="match status" value="1"/>
</dbReference>
<feature type="signal peptide" evidence="4">
    <location>
        <begin position="1"/>
        <end position="26"/>
    </location>
</feature>
<evidence type="ECO:0000259" key="5">
    <source>
        <dbReference type="SMART" id="SM00856"/>
    </source>
</evidence>
<dbReference type="AlphaFoldDB" id="A0AAD8LBT7"/>
<name>A0AAD8LBT7_TARER</name>
<dbReference type="SUPFAM" id="SSF101148">
    <property type="entry name" value="Plant invertase/pectin methylesterase inhibitor"/>
    <property type="match status" value="1"/>
</dbReference>
<dbReference type="Pfam" id="PF04043">
    <property type="entry name" value="PMEI"/>
    <property type="match status" value="1"/>
</dbReference>
<keyword evidence="2" id="KW-1015">Disulfide bond</keyword>
<dbReference type="Gene3D" id="1.20.140.40">
    <property type="entry name" value="Invertase/pectin methylesterase inhibitor family protein"/>
    <property type="match status" value="1"/>
</dbReference>
<dbReference type="GO" id="GO:0004857">
    <property type="term" value="F:enzyme inhibitor activity"/>
    <property type="evidence" value="ECO:0007669"/>
    <property type="project" value="InterPro"/>
</dbReference>
<dbReference type="InterPro" id="IPR035513">
    <property type="entry name" value="Invertase/methylesterase_inhib"/>
</dbReference>
<dbReference type="InterPro" id="IPR052421">
    <property type="entry name" value="PCW_Enzyme_Inhibitor"/>
</dbReference>
<evidence type="ECO:0000256" key="3">
    <source>
        <dbReference type="ARBA" id="ARBA00038471"/>
    </source>
</evidence>
<feature type="chain" id="PRO_5042196847" description="Pectinesterase inhibitor domain-containing protein" evidence="4">
    <location>
        <begin position="27"/>
        <end position="174"/>
    </location>
</feature>
<dbReference type="Proteomes" id="UP001229421">
    <property type="component" value="Unassembled WGS sequence"/>
</dbReference>
<feature type="domain" description="Pectinesterase inhibitor" evidence="5">
    <location>
        <begin position="26"/>
        <end position="169"/>
    </location>
</feature>
<dbReference type="CDD" id="cd15796">
    <property type="entry name" value="CIF_like"/>
    <property type="match status" value="1"/>
</dbReference>
<keyword evidence="7" id="KW-1185">Reference proteome</keyword>
<organism evidence="6 7">
    <name type="scientific">Tagetes erecta</name>
    <name type="common">African marigold</name>
    <dbReference type="NCBI Taxonomy" id="13708"/>
    <lineage>
        <taxon>Eukaryota</taxon>
        <taxon>Viridiplantae</taxon>
        <taxon>Streptophyta</taxon>
        <taxon>Embryophyta</taxon>
        <taxon>Tracheophyta</taxon>
        <taxon>Spermatophyta</taxon>
        <taxon>Magnoliopsida</taxon>
        <taxon>eudicotyledons</taxon>
        <taxon>Gunneridae</taxon>
        <taxon>Pentapetalae</taxon>
        <taxon>asterids</taxon>
        <taxon>campanulids</taxon>
        <taxon>Asterales</taxon>
        <taxon>Asteraceae</taxon>
        <taxon>Asteroideae</taxon>
        <taxon>Heliantheae alliance</taxon>
        <taxon>Tageteae</taxon>
        <taxon>Tagetes</taxon>
    </lineage>
</organism>
<dbReference type="InterPro" id="IPR034087">
    <property type="entry name" value="C/VIF1"/>
</dbReference>
<keyword evidence="1 4" id="KW-0732">Signal</keyword>
<evidence type="ECO:0000313" key="6">
    <source>
        <dbReference type="EMBL" id="KAK1436326.1"/>
    </source>
</evidence>
<evidence type="ECO:0000256" key="2">
    <source>
        <dbReference type="ARBA" id="ARBA00023157"/>
    </source>
</evidence>
<proteinExistence type="inferred from homology"/>
<dbReference type="FunFam" id="1.20.140.40:FF:000009">
    <property type="entry name" value="Invertase/pectin methylesterase inhibitor family protein"/>
    <property type="match status" value="1"/>
</dbReference>
<reference evidence="6" key="1">
    <citation type="journal article" date="2023" name="bioRxiv">
        <title>Improved chromosome-level genome assembly for marigold (Tagetes erecta).</title>
        <authorList>
            <person name="Jiang F."/>
            <person name="Yuan L."/>
            <person name="Wang S."/>
            <person name="Wang H."/>
            <person name="Xu D."/>
            <person name="Wang A."/>
            <person name="Fan W."/>
        </authorList>
    </citation>
    <scope>NUCLEOTIDE SEQUENCE</scope>
    <source>
        <strain evidence="6">WSJ</strain>
        <tissue evidence="6">Leaf</tissue>
    </source>
</reference>
<dbReference type="EMBL" id="JAUHHV010000001">
    <property type="protein sequence ID" value="KAK1436326.1"/>
    <property type="molecule type" value="Genomic_DNA"/>
</dbReference>
<protein>
    <recommendedName>
        <fullName evidence="5">Pectinesterase inhibitor domain-containing protein</fullName>
    </recommendedName>
</protein>
<sequence length="174" mass="18824">MKFSSPHPIFFLILVLEQTLIFSSMADKQFIINTCKSTPSFKLCLNILLSNPKSQNADLTGLALIGVAAVKAKGVNIIQHVANLKKSQPELKPALDHCEDVYHAVVDADVPSANEALRGGMVKFAEDGMADAAVEAKSCERSFGEHGVKSPITGLNYDMNDVANVVRAIIRMLL</sequence>
<dbReference type="PANTHER" id="PTHR36710:SF13">
    <property type="entry name" value="PUTATIVE-RELATED"/>
    <property type="match status" value="1"/>
</dbReference>
<evidence type="ECO:0000313" key="7">
    <source>
        <dbReference type="Proteomes" id="UP001229421"/>
    </source>
</evidence>
<dbReference type="SMART" id="SM00856">
    <property type="entry name" value="PMEI"/>
    <property type="match status" value="1"/>
</dbReference>
<gene>
    <name evidence="6" type="ORF">QVD17_02105</name>
</gene>
<accession>A0AAD8LBT7</accession>
<dbReference type="InterPro" id="IPR006501">
    <property type="entry name" value="Pectinesterase_inhib_dom"/>
</dbReference>